<organism evidence="11 12">
    <name type="scientific">Candidatus Faecalibacterium faecipullorum</name>
    <dbReference type="NCBI Taxonomy" id="2838578"/>
    <lineage>
        <taxon>Bacteria</taxon>
        <taxon>Bacillati</taxon>
        <taxon>Bacillota</taxon>
        <taxon>Clostridia</taxon>
        <taxon>Eubacteriales</taxon>
        <taxon>Oscillospiraceae</taxon>
        <taxon>Faecalibacterium</taxon>
    </lineage>
</organism>
<evidence type="ECO:0000256" key="5">
    <source>
        <dbReference type="ARBA" id="ARBA00022840"/>
    </source>
</evidence>
<dbReference type="PROSITE" id="PS00181">
    <property type="entry name" value="GLNA_ATP"/>
    <property type="match status" value="1"/>
</dbReference>
<evidence type="ECO:0000256" key="4">
    <source>
        <dbReference type="ARBA" id="ARBA00022741"/>
    </source>
</evidence>
<dbReference type="Gene3D" id="3.30.590.10">
    <property type="entry name" value="Glutamine synthetase/guanido kinase, catalytic domain"/>
    <property type="match status" value="1"/>
</dbReference>
<dbReference type="SUPFAM" id="SSF54368">
    <property type="entry name" value="Glutamine synthetase, N-terminal domain"/>
    <property type="match status" value="1"/>
</dbReference>
<dbReference type="InterPro" id="IPR036651">
    <property type="entry name" value="Gln_synt_N_sf"/>
</dbReference>
<dbReference type="PROSITE" id="PS51986">
    <property type="entry name" value="GS_BETA_GRASP"/>
    <property type="match status" value="1"/>
</dbReference>
<gene>
    <name evidence="11" type="ORF">H9771_03365</name>
</gene>
<evidence type="ECO:0000256" key="6">
    <source>
        <dbReference type="ARBA" id="ARBA00022842"/>
    </source>
</evidence>
<feature type="domain" description="GS catalytic" evidence="10">
    <location>
        <begin position="110"/>
        <end position="441"/>
    </location>
</feature>
<reference evidence="11" key="1">
    <citation type="journal article" date="2021" name="PeerJ">
        <title>Extensive microbial diversity within the chicken gut microbiome revealed by metagenomics and culture.</title>
        <authorList>
            <person name="Gilroy R."/>
            <person name="Ravi A."/>
            <person name="Getino M."/>
            <person name="Pursley I."/>
            <person name="Horton D.L."/>
            <person name="Alikhan N.F."/>
            <person name="Baker D."/>
            <person name="Gharbi K."/>
            <person name="Hall N."/>
            <person name="Watson M."/>
            <person name="Adriaenssens E.M."/>
            <person name="Foster-Nyarko E."/>
            <person name="Jarju S."/>
            <person name="Secka A."/>
            <person name="Antonio M."/>
            <person name="Oren A."/>
            <person name="Chaudhuri R.R."/>
            <person name="La Ragione R."/>
            <person name="Hildebrand F."/>
            <person name="Pallen M.J."/>
        </authorList>
    </citation>
    <scope>NUCLEOTIDE SEQUENCE</scope>
    <source>
        <strain evidence="11">ChiHjej9B8-13557</strain>
    </source>
</reference>
<keyword evidence="5" id="KW-0067">ATP-binding</keyword>
<dbReference type="GO" id="GO:0004356">
    <property type="term" value="F:glutamine synthetase activity"/>
    <property type="evidence" value="ECO:0007669"/>
    <property type="project" value="InterPro"/>
</dbReference>
<dbReference type="PANTHER" id="PTHR43785:SF12">
    <property type="entry name" value="TYPE-1 GLUTAMINE SYNTHETASE 2"/>
    <property type="match status" value="1"/>
</dbReference>
<dbReference type="PANTHER" id="PTHR43785">
    <property type="entry name" value="GAMMA-GLUTAMYLPUTRESCINE SYNTHETASE"/>
    <property type="match status" value="1"/>
</dbReference>
<dbReference type="PROSITE" id="PS51987">
    <property type="entry name" value="GS_CATALYTIC"/>
    <property type="match status" value="1"/>
</dbReference>
<evidence type="ECO:0000259" key="10">
    <source>
        <dbReference type="PROSITE" id="PS51987"/>
    </source>
</evidence>
<evidence type="ECO:0000313" key="11">
    <source>
        <dbReference type="EMBL" id="HJB58691.1"/>
    </source>
</evidence>
<keyword evidence="4" id="KW-0547">Nucleotide-binding</keyword>
<evidence type="ECO:0000256" key="7">
    <source>
        <dbReference type="PROSITE-ProRule" id="PRU01330"/>
    </source>
</evidence>
<protein>
    <submittedName>
        <fullName evidence="11">Glutamine synthetase family protein</fullName>
    </submittedName>
</protein>
<comment type="similarity">
    <text evidence="2 7 8">Belongs to the glutamine synthetase family.</text>
</comment>
<dbReference type="InterPro" id="IPR008146">
    <property type="entry name" value="Gln_synth_cat_dom"/>
</dbReference>
<evidence type="ECO:0000256" key="2">
    <source>
        <dbReference type="ARBA" id="ARBA00009897"/>
    </source>
</evidence>
<comment type="caution">
    <text evidence="11">The sequence shown here is derived from an EMBL/GenBank/DDBJ whole genome shotgun (WGS) entry which is preliminary data.</text>
</comment>
<evidence type="ECO:0000313" key="12">
    <source>
        <dbReference type="Proteomes" id="UP000824211"/>
    </source>
</evidence>
<feature type="domain" description="GS beta-grasp" evidence="9">
    <location>
        <begin position="18"/>
        <end position="103"/>
    </location>
</feature>
<dbReference type="GO" id="GO:0006542">
    <property type="term" value="P:glutamine biosynthetic process"/>
    <property type="evidence" value="ECO:0007669"/>
    <property type="project" value="InterPro"/>
</dbReference>
<dbReference type="SMART" id="SM01230">
    <property type="entry name" value="Gln-synt_C"/>
    <property type="match status" value="1"/>
</dbReference>
<dbReference type="Gene3D" id="3.10.20.70">
    <property type="entry name" value="Glutamine synthetase, N-terminal domain"/>
    <property type="match status" value="1"/>
</dbReference>
<dbReference type="GO" id="GO:0005524">
    <property type="term" value="F:ATP binding"/>
    <property type="evidence" value="ECO:0007669"/>
    <property type="project" value="UniProtKB-KW"/>
</dbReference>
<evidence type="ECO:0000256" key="1">
    <source>
        <dbReference type="ARBA" id="ARBA00001946"/>
    </source>
</evidence>
<evidence type="ECO:0000256" key="8">
    <source>
        <dbReference type="RuleBase" id="RU000384"/>
    </source>
</evidence>
<keyword evidence="3" id="KW-0436">Ligase</keyword>
<dbReference type="InterPro" id="IPR027303">
    <property type="entry name" value="Gln_synth_gly_rich_site"/>
</dbReference>
<dbReference type="Pfam" id="PF00120">
    <property type="entry name" value="Gln-synt_C"/>
    <property type="match status" value="1"/>
</dbReference>
<dbReference type="AlphaFoldDB" id="A0A9D2MEQ0"/>
<comment type="cofactor">
    <cofactor evidence="1">
        <name>Mg(2+)</name>
        <dbReference type="ChEBI" id="CHEBI:18420"/>
    </cofactor>
</comment>
<name>A0A9D2MEQ0_9FIRM</name>
<dbReference type="Pfam" id="PF03951">
    <property type="entry name" value="Gln-synt_N"/>
    <property type="match status" value="1"/>
</dbReference>
<reference evidence="11" key="2">
    <citation type="submission" date="2021-04" db="EMBL/GenBank/DDBJ databases">
        <authorList>
            <person name="Gilroy R."/>
        </authorList>
    </citation>
    <scope>NUCLEOTIDE SEQUENCE</scope>
    <source>
        <strain evidence="11">ChiHjej9B8-13557</strain>
    </source>
</reference>
<keyword evidence="6" id="KW-0460">Magnesium</keyword>
<accession>A0A9D2MEQ0</accession>
<proteinExistence type="inferred from homology"/>
<dbReference type="SUPFAM" id="SSF55931">
    <property type="entry name" value="Glutamine synthetase/guanido kinase"/>
    <property type="match status" value="1"/>
</dbReference>
<dbReference type="EMBL" id="DWXX01000060">
    <property type="protein sequence ID" value="HJB58691.1"/>
    <property type="molecule type" value="Genomic_DNA"/>
</dbReference>
<evidence type="ECO:0000259" key="9">
    <source>
        <dbReference type="PROSITE" id="PS51986"/>
    </source>
</evidence>
<sequence>MPNDQLTRQDVLDFVEDNNVKFVRFAFTDIFGAQKNIAVLAGDLPRAIEEGVCFDGSAVPGFLHVEESDLVLRPDLSTLTILPWRPAEGGVMQFFCDIERPDGAPFGGNCRGFLRRTAQRLRRLGLVCNVGAECEFYLFETDERGRPTRTPIDHGGYFDVYPLDAGENIRRDICLTLEQMGLAPQHSHHESGCGQNEIDFHYASPLKTADHIMMFKQTARAIAGRSGLYASFMPKPLADQAGSGLHINISLYRDGHNLFEGDIAPDSAAGSFMAGVLAHSRELAAFTSPLPNSYLRLGCNEAPRFVSWSRQNRSQLVRIPAARGDSCRMELRSPDPACNPYLAIGLILAAGLDGVEQRLTLPAPVDRNLFALQEGEAAGLAPLPAGLEEAVAVAQASPFLHKVLPEELAGRYYEEQLRRCAELRAAADPAEYERARWFGVL</sequence>
<dbReference type="InterPro" id="IPR008147">
    <property type="entry name" value="Gln_synt_N"/>
</dbReference>
<evidence type="ECO:0000256" key="3">
    <source>
        <dbReference type="ARBA" id="ARBA00022598"/>
    </source>
</evidence>
<dbReference type="Proteomes" id="UP000824211">
    <property type="component" value="Unassembled WGS sequence"/>
</dbReference>
<dbReference type="InterPro" id="IPR014746">
    <property type="entry name" value="Gln_synth/guanido_kin_cat_dom"/>
</dbReference>